<dbReference type="EMBL" id="DAAVIG010000028">
    <property type="protein sequence ID" value="HAF4908531.1"/>
    <property type="molecule type" value="Genomic_DNA"/>
</dbReference>
<dbReference type="AlphaFoldDB" id="A0A744JPX2"/>
<gene>
    <name evidence="2" type="ORF">G8N90_004550</name>
    <name evidence="3" type="ORF">G8N96_004615</name>
</gene>
<feature type="transmembrane region" description="Helical" evidence="1">
    <location>
        <begin position="16"/>
        <end position="38"/>
    </location>
</feature>
<organism evidence="2">
    <name type="scientific">Salmonella enterica</name>
    <name type="common">Salmonella choleraesuis</name>
    <dbReference type="NCBI Taxonomy" id="28901"/>
    <lineage>
        <taxon>Bacteria</taxon>
        <taxon>Pseudomonadati</taxon>
        <taxon>Pseudomonadota</taxon>
        <taxon>Gammaproteobacteria</taxon>
        <taxon>Enterobacterales</taxon>
        <taxon>Enterobacteriaceae</taxon>
        <taxon>Salmonella</taxon>
    </lineage>
</organism>
<keyword evidence="1" id="KW-1133">Transmembrane helix</keyword>
<sequence length="140" mass="15991">MHKLSHAKAFRSFRSALFFSLITGPALILFVAFLLLSFNNSLAGTFVKEARELVAEVPVDKVRLCIHPKQSEPTPPMKPLYTSTCEPVFIDTNIWQENWDRQIRNLYLTAVLLSFSVWFMVSGLPHISVKSIIRRIKSGR</sequence>
<evidence type="ECO:0000313" key="2">
    <source>
        <dbReference type="EMBL" id="HAF2581736.1"/>
    </source>
</evidence>
<dbReference type="EMBL" id="DAAURC010000024">
    <property type="protein sequence ID" value="HAF2581736.1"/>
    <property type="molecule type" value="Genomic_DNA"/>
</dbReference>
<keyword evidence="1" id="KW-0812">Transmembrane</keyword>
<reference evidence="2" key="1">
    <citation type="journal article" date="2018" name="Genome Biol.">
        <title>SKESA: strategic k-mer extension for scrupulous assemblies.</title>
        <authorList>
            <person name="Souvorov A."/>
            <person name="Agarwala R."/>
            <person name="Lipman D.J."/>
        </authorList>
    </citation>
    <scope>NUCLEOTIDE SEQUENCE</scope>
    <source>
        <strain evidence="2">MA.CK_00/00004022</strain>
        <strain evidence="3">MA.CK_00/00004026</strain>
    </source>
</reference>
<comment type="caution">
    <text evidence="2">The sequence shown here is derived from an EMBL/GenBank/DDBJ whole genome shotgun (WGS) entry which is preliminary data.</text>
</comment>
<evidence type="ECO:0000256" key="1">
    <source>
        <dbReference type="SAM" id="Phobius"/>
    </source>
</evidence>
<keyword evidence="1" id="KW-0472">Membrane</keyword>
<feature type="transmembrane region" description="Helical" evidence="1">
    <location>
        <begin position="106"/>
        <end position="127"/>
    </location>
</feature>
<proteinExistence type="predicted"/>
<protein>
    <submittedName>
        <fullName evidence="2">Uncharacterized protein</fullName>
    </submittedName>
</protein>
<reference evidence="2" key="2">
    <citation type="submission" date="2020-02" db="EMBL/GenBank/DDBJ databases">
        <authorList>
            <consortium name="NCBI Pathogen Detection Project"/>
        </authorList>
    </citation>
    <scope>NUCLEOTIDE SEQUENCE</scope>
    <source>
        <strain evidence="2">MA.CK_00/00004022</strain>
        <strain evidence="3">MA.CK_00/00004026</strain>
    </source>
</reference>
<accession>A0A744JPX2</accession>
<name>A0A744JPX2_SALER</name>
<evidence type="ECO:0000313" key="3">
    <source>
        <dbReference type="EMBL" id="HAF4908531.1"/>
    </source>
</evidence>